<keyword evidence="4" id="KW-1185">Reference proteome</keyword>
<keyword evidence="1" id="KW-0175">Coiled coil</keyword>
<evidence type="ECO:0000256" key="2">
    <source>
        <dbReference type="SAM" id="MobiDB-lite"/>
    </source>
</evidence>
<feature type="compositionally biased region" description="Acidic residues" evidence="2">
    <location>
        <begin position="188"/>
        <end position="200"/>
    </location>
</feature>
<reference evidence="3 4" key="1">
    <citation type="journal article" date="2015" name="Int. J. Syst. Evol. Microbiol.">
        <title>Carboxylicivirga linearis sp. nov., isolated from a sea cucumber culture pond.</title>
        <authorList>
            <person name="Wang F.Q."/>
            <person name="Zhou Y.X."/>
            <person name="Lin X.Z."/>
            <person name="Chen G.J."/>
            <person name="Du Z.J."/>
        </authorList>
    </citation>
    <scope>NUCLEOTIDE SEQUENCE [LARGE SCALE GENOMIC DNA]</scope>
    <source>
        <strain evidence="3 4">FB218</strain>
    </source>
</reference>
<name>A0ABS5JQU6_9BACT</name>
<feature type="region of interest" description="Disordered" evidence="2">
    <location>
        <begin position="188"/>
        <end position="208"/>
    </location>
</feature>
<sequence length="319" mass="36122">MRKYIITVVVIIAAFATQNVQSQSFLEKMAKKAAEKAEKKAEQKTEEEMDKKLDQLFEEAFEDDESQSESDVDMSAKWAEKLAGMGYAGEPVDIDDSYSFSSSITMHIESIDKDGTTSSNGDIKIYTNTDDQTFAYEFISNETESNPDQQKGLIIMDMKNQASIILNDDEKSGIIYGVDGLVDGSMYDESDEEEEDEMPEDMNNLDPRLTKTGNTKTILGYKCDEYKYKDEESEGLVYITQDVDWKSEDFMTTIFKSSMYSNGVFNGFMMASEHVNLNDGEKSTYEVTDINKNDKSAFVMSDYQLTNIGSFKIPEEVEE</sequence>
<evidence type="ECO:0000256" key="1">
    <source>
        <dbReference type="SAM" id="Coils"/>
    </source>
</evidence>
<evidence type="ECO:0000313" key="4">
    <source>
        <dbReference type="Proteomes" id="UP000708576"/>
    </source>
</evidence>
<dbReference type="EMBL" id="JAGUCO010000001">
    <property type="protein sequence ID" value="MBS2097252.1"/>
    <property type="molecule type" value="Genomic_DNA"/>
</dbReference>
<protein>
    <recommendedName>
        <fullName evidence="5">DUF4412 domain-containing protein</fullName>
    </recommendedName>
</protein>
<proteinExistence type="predicted"/>
<gene>
    <name evidence="3" type="ORF">KEM10_03115</name>
</gene>
<evidence type="ECO:0008006" key="5">
    <source>
        <dbReference type="Google" id="ProtNLM"/>
    </source>
</evidence>
<dbReference type="RefSeq" id="WP_212213362.1">
    <property type="nucleotide sequence ID" value="NZ_JAGUCO010000001.1"/>
</dbReference>
<dbReference type="Proteomes" id="UP000708576">
    <property type="component" value="Unassembled WGS sequence"/>
</dbReference>
<accession>A0ABS5JQU6</accession>
<organism evidence="3 4">
    <name type="scientific">Carboxylicivirga linearis</name>
    <dbReference type="NCBI Taxonomy" id="1628157"/>
    <lineage>
        <taxon>Bacteria</taxon>
        <taxon>Pseudomonadati</taxon>
        <taxon>Bacteroidota</taxon>
        <taxon>Bacteroidia</taxon>
        <taxon>Marinilabiliales</taxon>
        <taxon>Marinilabiliaceae</taxon>
        <taxon>Carboxylicivirga</taxon>
    </lineage>
</organism>
<feature type="coiled-coil region" evidence="1">
    <location>
        <begin position="26"/>
        <end position="59"/>
    </location>
</feature>
<evidence type="ECO:0000313" key="3">
    <source>
        <dbReference type="EMBL" id="MBS2097252.1"/>
    </source>
</evidence>
<comment type="caution">
    <text evidence="3">The sequence shown here is derived from an EMBL/GenBank/DDBJ whole genome shotgun (WGS) entry which is preliminary data.</text>
</comment>